<gene>
    <name evidence="2" type="ORF">OA50_03466</name>
</gene>
<dbReference type="RefSeq" id="WP_223306239.1">
    <property type="nucleotide sequence ID" value="NZ_JSUQ01000014.1"/>
</dbReference>
<dbReference type="PROSITE" id="PS51332">
    <property type="entry name" value="B12_BINDING"/>
    <property type="match status" value="1"/>
</dbReference>
<dbReference type="InterPro" id="IPR036724">
    <property type="entry name" value="Cobalamin-bd_sf"/>
</dbReference>
<dbReference type="Gene3D" id="3.40.50.280">
    <property type="entry name" value="Cobalamin-binding domain"/>
    <property type="match status" value="1"/>
</dbReference>
<organism evidence="2 3">
    <name type="scientific">Mameliella alba</name>
    <dbReference type="NCBI Taxonomy" id="561184"/>
    <lineage>
        <taxon>Bacteria</taxon>
        <taxon>Pseudomonadati</taxon>
        <taxon>Pseudomonadota</taxon>
        <taxon>Alphaproteobacteria</taxon>
        <taxon>Rhodobacterales</taxon>
        <taxon>Roseobacteraceae</taxon>
        <taxon>Mameliella</taxon>
    </lineage>
</organism>
<feature type="domain" description="B12-binding" evidence="1">
    <location>
        <begin position="129"/>
        <end position="261"/>
    </location>
</feature>
<protein>
    <submittedName>
        <fullName evidence="2">PpaA, heme-binding protein SCHIC domain protein sensory protein, regulator for photosystem formation</fullName>
    </submittedName>
</protein>
<reference evidence="2 3" key="1">
    <citation type="submission" date="2014-10" db="EMBL/GenBank/DDBJ databases">
        <title>Genome sequence of Ponticoccus sp. strain UMTAT08 isolated from clonal culture of toxic dinoflagellate Alexandrium tamiyavanichii.</title>
        <authorList>
            <person name="Gan H.Y."/>
            <person name="Muhd D.-D."/>
            <person name="Mohd Noor M.E."/>
            <person name="Yeong Y.S."/>
            <person name="Usup G."/>
        </authorList>
    </citation>
    <scope>NUCLEOTIDE SEQUENCE [LARGE SCALE GENOMIC DNA]</scope>
    <source>
        <strain evidence="2 3">UMTAT08</strain>
    </source>
</reference>
<accession>A0A0B3SMS5</accession>
<evidence type="ECO:0000313" key="2">
    <source>
        <dbReference type="EMBL" id="KHQ51829.1"/>
    </source>
</evidence>
<dbReference type="EMBL" id="JSUQ01000014">
    <property type="protein sequence ID" value="KHQ51829.1"/>
    <property type="molecule type" value="Genomic_DNA"/>
</dbReference>
<dbReference type="AlphaFoldDB" id="A0A0B3SMS5"/>
<dbReference type="GO" id="GO:0046872">
    <property type="term" value="F:metal ion binding"/>
    <property type="evidence" value="ECO:0007669"/>
    <property type="project" value="InterPro"/>
</dbReference>
<dbReference type="GO" id="GO:0031419">
    <property type="term" value="F:cobalamin binding"/>
    <property type="evidence" value="ECO:0007669"/>
    <property type="project" value="InterPro"/>
</dbReference>
<name>A0A0B3SMS5_9RHOB</name>
<sequence length="261" mass="28545">MSGRDQSDDRDTAIRFLVEAALKSVADKRRFRSPQTKDDWIDRLCEEIMSASETSHQAVLSSLIATGVTSDEVLGDYVPAVARRIGELWVQDKATFVQVTIGAARLQALFQNRTDLPRGTWLDRTVPLGQSILMILPAVEDHTLGAFVAADQFRRHGLWVRMAIRLSNAELLRVVEEGRFSMLGISMATYKSVENVQEIIKNLKSSLDRCPPIVVGGKYVADSDGVEVLTGADLAVRSAREAIEGCGLASVAKSLTVDSLA</sequence>
<keyword evidence="3" id="KW-1185">Reference proteome</keyword>
<evidence type="ECO:0000259" key="1">
    <source>
        <dbReference type="PROSITE" id="PS51332"/>
    </source>
</evidence>
<comment type="caution">
    <text evidence="2">The sequence shown here is derived from an EMBL/GenBank/DDBJ whole genome shotgun (WGS) entry which is preliminary data.</text>
</comment>
<dbReference type="PATRIC" id="fig|1515334.3.peg.3482"/>
<dbReference type="Proteomes" id="UP000030960">
    <property type="component" value="Unassembled WGS sequence"/>
</dbReference>
<dbReference type="STRING" id="561184.SAMN05216376_104362"/>
<dbReference type="InterPro" id="IPR006158">
    <property type="entry name" value="Cobalamin-bd"/>
</dbReference>
<dbReference type="SUPFAM" id="SSF52242">
    <property type="entry name" value="Cobalamin (vitamin B12)-binding domain"/>
    <property type="match status" value="1"/>
</dbReference>
<proteinExistence type="predicted"/>
<evidence type="ECO:0000313" key="3">
    <source>
        <dbReference type="Proteomes" id="UP000030960"/>
    </source>
</evidence>